<organism evidence="1 2">
    <name type="scientific">Dendrobium chrysotoxum</name>
    <name type="common">Orchid</name>
    <dbReference type="NCBI Taxonomy" id="161865"/>
    <lineage>
        <taxon>Eukaryota</taxon>
        <taxon>Viridiplantae</taxon>
        <taxon>Streptophyta</taxon>
        <taxon>Embryophyta</taxon>
        <taxon>Tracheophyta</taxon>
        <taxon>Spermatophyta</taxon>
        <taxon>Magnoliopsida</taxon>
        <taxon>Liliopsida</taxon>
        <taxon>Asparagales</taxon>
        <taxon>Orchidaceae</taxon>
        <taxon>Epidendroideae</taxon>
        <taxon>Malaxideae</taxon>
        <taxon>Dendrobiinae</taxon>
        <taxon>Dendrobium</taxon>
    </lineage>
</organism>
<comment type="caution">
    <text evidence="1">The sequence shown here is derived from an EMBL/GenBank/DDBJ whole genome shotgun (WGS) entry which is preliminary data.</text>
</comment>
<dbReference type="AlphaFoldDB" id="A0AAV7GE00"/>
<protein>
    <submittedName>
        <fullName evidence="1">Uncharacterized protein</fullName>
    </submittedName>
</protein>
<proteinExistence type="predicted"/>
<dbReference type="Proteomes" id="UP000775213">
    <property type="component" value="Unassembled WGS sequence"/>
</dbReference>
<keyword evidence="2" id="KW-1185">Reference proteome</keyword>
<name>A0AAV7GE00_DENCH</name>
<reference evidence="1 2" key="1">
    <citation type="journal article" date="2021" name="Hortic Res">
        <title>Chromosome-scale assembly of the Dendrobium chrysotoxum genome enhances the understanding of orchid evolution.</title>
        <authorList>
            <person name="Zhang Y."/>
            <person name="Zhang G.Q."/>
            <person name="Zhang D."/>
            <person name="Liu X.D."/>
            <person name="Xu X.Y."/>
            <person name="Sun W.H."/>
            <person name="Yu X."/>
            <person name="Zhu X."/>
            <person name="Wang Z.W."/>
            <person name="Zhao X."/>
            <person name="Zhong W.Y."/>
            <person name="Chen H."/>
            <person name="Yin W.L."/>
            <person name="Huang T."/>
            <person name="Niu S.C."/>
            <person name="Liu Z.J."/>
        </authorList>
    </citation>
    <scope>NUCLEOTIDE SEQUENCE [LARGE SCALE GENOMIC DNA]</scope>
    <source>
        <strain evidence="1">Lindl</strain>
    </source>
</reference>
<dbReference type="EMBL" id="JAGFBR010000016">
    <property type="protein sequence ID" value="KAH0453923.1"/>
    <property type="molecule type" value="Genomic_DNA"/>
</dbReference>
<evidence type="ECO:0000313" key="2">
    <source>
        <dbReference type="Proteomes" id="UP000775213"/>
    </source>
</evidence>
<evidence type="ECO:0000313" key="1">
    <source>
        <dbReference type="EMBL" id="KAH0453923.1"/>
    </source>
</evidence>
<gene>
    <name evidence="1" type="ORF">IEQ34_018247</name>
</gene>
<accession>A0AAV7GE00</accession>
<sequence>MRDEREASPAEAWARRRRTRVGSAGCFGVGIRSTPSDRWATHHSWIRRRRVWLGIRVKSGRGQRVTGHVVFPIANHDSMLGRS</sequence>